<name>A0A2L0HBN5_RHIFR</name>
<evidence type="ECO:0000313" key="3">
    <source>
        <dbReference type="Proteomes" id="UP000239340"/>
    </source>
</evidence>
<reference evidence="2 3" key="1">
    <citation type="submission" date="2017-10" db="EMBL/GenBank/DDBJ databases">
        <title>Analysis of the genome sequences of Rhizobium populations associated to common bean (phaseolus vulgaris).</title>
        <authorList>
            <person name="Bustos P."/>
            <person name="Santamaria R.I."/>
            <person name="Miranda-Sanchez F."/>
            <person name="Perez-Carrascal O."/>
            <person name="Juarez S."/>
            <person name="Lozano L."/>
            <person name="Martinez-Flores I."/>
            <person name="Vinuesa P."/>
            <person name="Martinez-Romero E."/>
            <person name="Cevallos M.A."/>
            <person name="Romero D."/>
            <person name="Davila G."/>
            <person name="Gonzalez V."/>
        </authorList>
    </citation>
    <scope>NUCLEOTIDE SEQUENCE [LARGE SCALE GENOMIC DNA]</scope>
    <source>
        <strain evidence="2 3">NXT3</strain>
        <plasmid evidence="3">Plasmid psfrenxt3b</plasmid>
    </source>
</reference>
<dbReference type="AlphaFoldDB" id="A0A2L0HBN5"/>
<keyword evidence="2" id="KW-0614">Plasmid</keyword>
<protein>
    <submittedName>
        <fullName evidence="2">Uncharacterized protein</fullName>
    </submittedName>
</protein>
<geneLocation type="plasmid" evidence="3">
    <name>psfrenxt3b</name>
</geneLocation>
<dbReference type="Proteomes" id="UP000239340">
    <property type="component" value="Plasmid pSfreNXT3b"/>
</dbReference>
<evidence type="ECO:0000313" key="2">
    <source>
        <dbReference type="EMBL" id="AUX78854.1"/>
    </source>
</evidence>
<evidence type="ECO:0000256" key="1">
    <source>
        <dbReference type="SAM" id="MobiDB-lite"/>
    </source>
</evidence>
<accession>A0A2L0HBN5</accession>
<organism evidence="2 3">
    <name type="scientific">Rhizobium fredii</name>
    <name type="common">Sinorhizobium fredii</name>
    <dbReference type="NCBI Taxonomy" id="380"/>
    <lineage>
        <taxon>Bacteria</taxon>
        <taxon>Pseudomonadati</taxon>
        <taxon>Pseudomonadota</taxon>
        <taxon>Alphaproteobacteria</taxon>
        <taxon>Hyphomicrobiales</taxon>
        <taxon>Rhizobiaceae</taxon>
        <taxon>Sinorhizobium/Ensifer group</taxon>
        <taxon>Sinorhizobium</taxon>
    </lineage>
</organism>
<gene>
    <name evidence="2" type="ORF">NXT3_PB00193</name>
</gene>
<feature type="region of interest" description="Disordered" evidence="1">
    <location>
        <begin position="1"/>
        <end position="24"/>
    </location>
</feature>
<proteinExistence type="predicted"/>
<sequence>MSRSRPSRIPAQGSTRAASLFGRKRFRRGPLHDRGVIHEMKVGRRLPARNQGVSKLVPNWPTQQKKKIVFAFQRLSLRPDKSSAK</sequence>
<dbReference type="EMBL" id="CP024309">
    <property type="protein sequence ID" value="AUX78854.1"/>
    <property type="molecule type" value="Genomic_DNA"/>
</dbReference>